<name>A0A8J4REY3_9ROSI</name>
<proteinExistence type="predicted"/>
<reference evidence="1" key="1">
    <citation type="submission" date="2020-03" db="EMBL/GenBank/DDBJ databases">
        <title>Castanea mollissima Vanexum genome sequencing.</title>
        <authorList>
            <person name="Staton M."/>
        </authorList>
    </citation>
    <scope>NUCLEOTIDE SEQUENCE</scope>
    <source>
        <tissue evidence="1">Leaf</tissue>
    </source>
</reference>
<comment type="caution">
    <text evidence="1">The sequence shown here is derived from an EMBL/GenBank/DDBJ whole genome shotgun (WGS) entry which is preliminary data.</text>
</comment>
<keyword evidence="2" id="KW-1185">Reference proteome</keyword>
<protein>
    <submittedName>
        <fullName evidence="1">Uncharacterized protein</fullName>
    </submittedName>
</protein>
<evidence type="ECO:0000313" key="2">
    <source>
        <dbReference type="Proteomes" id="UP000737018"/>
    </source>
</evidence>
<accession>A0A8J4REY3</accession>
<dbReference type="Proteomes" id="UP000737018">
    <property type="component" value="Unassembled WGS sequence"/>
</dbReference>
<dbReference type="EMBL" id="JRKL02001574">
    <property type="protein sequence ID" value="KAF3963229.1"/>
    <property type="molecule type" value="Genomic_DNA"/>
</dbReference>
<dbReference type="InterPro" id="IPR035897">
    <property type="entry name" value="Toll_tir_struct_dom_sf"/>
</dbReference>
<evidence type="ECO:0000313" key="1">
    <source>
        <dbReference type="EMBL" id="KAF3963229.1"/>
    </source>
</evidence>
<dbReference type="Gene3D" id="3.40.50.10140">
    <property type="entry name" value="Toll/interleukin-1 receptor homology (TIR) domain"/>
    <property type="match status" value="1"/>
</dbReference>
<organism evidence="1 2">
    <name type="scientific">Castanea mollissima</name>
    <name type="common">Chinese chestnut</name>
    <dbReference type="NCBI Taxonomy" id="60419"/>
    <lineage>
        <taxon>Eukaryota</taxon>
        <taxon>Viridiplantae</taxon>
        <taxon>Streptophyta</taxon>
        <taxon>Embryophyta</taxon>
        <taxon>Tracheophyta</taxon>
        <taxon>Spermatophyta</taxon>
        <taxon>Magnoliopsida</taxon>
        <taxon>eudicotyledons</taxon>
        <taxon>Gunneridae</taxon>
        <taxon>Pentapetalae</taxon>
        <taxon>rosids</taxon>
        <taxon>fabids</taxon>
        <taxon>Fagales</taxon>
        <taxon>Fagaceae</taxon>
        <taxon>Castanea</taxon>
    </lineage>
</organism>
<sequence>MIRDIKKVQRWKHALKEAGSLFGFHYKEDGCTEYKFIQGILEFIGRTKEANTVPEAVPTKKKQQQQQELKRRSTNEMLQATWLAVGGGDKSETGLLLLV</sequence>
<dbReference type="AlphaFoldDB" id="A0A8J4REY3"/>
<gene>
    <name evidence="1" type="ORF">CMV_012356</name>
</gene>